<gene>
    <name evidence="2" type="ORF">HNP33_000454</name>
</gene>
<accession>A0ABR6RB75</accession>
<dbReference type="InterPro" id="IPR005025">
    <property type="entry name" value="FMN_Rdtase-like_dom"/>
</dbReference>
<dbReference type="EMBL" id="JACHKZ010000002">
    <property type="protein sequence ID" value="MBB6576406.1"/>
    <property type="molecule type" value="Genomic_DNA"/>
</dbReference>
<dbReference type="Pfam" id="PF03358">
    <property type="entry name" value="FMN_red"/>
    <property type="match status" value="1"/>
</dbReference>
<dbReference type="PANTHER" id="PTHR30543">
    <property type="entry name" value="CHROMATE REDUCTASE"/>
    <property type="match status" value="1"/>
</dbReference>
<evidence type="ECO:0000313" key="3">
    <source>
        <dbReference type="Proteomes" id="UP000562492"/>
    </source>
</evidence>
<reference evidence="2 3" key="1">
    <citation type="submission" date="2020-08" db="EMBL/GenBank/DDBJ databases">
        <title>Functional genomics of gut bacteria from endangered species of beetles.</title>
        <authorList>
            <person name="Carlos-Shanley C."/>
        </authorList>
    </citation>
    <scope>NUCLEOTIDE SEQUENCE [LARGE SCALE GENOMIC DNA]</scope>
    <source>
        <strain evidence="2 3">S00124</strain>
    </source>
</reference>
<organism evidence="2 3">
    <name type="scientific">Comamonas odontotermitis</name>
    <dbReference type="NCBI Taxonomy" id="379895"/>
    <lineage>
        <taxon>Bacteria</taxon>
        <taxon>Pseudomonadati</taxon>
        <taxon>Pseudomonadota</taxon>
        <taxon>Betaproteobacteria</taxon>
        <taxon>Burkholderiales</taxon>
        <taxon>Comamonadaceae</taxon>
        <taxon>Comamonas</taxon>
    </lineage>
</organism>
<protein>
    <submittedName>
        <fullName evidence="2">NAD(P)H-dependent FMN reductase</fullName>
    </submittedName>
</protein>
<dbReference type="Gene3D" id="1.10.10.1130">
    <property type="entry name" value="Uncharacterised protein PF10982, DUF2789"/>
    <property type="match status" value="1"/>
</dbReference>
<dbReference type="InterPro" id="IPR021250">
    <property type="entry name" value="DUF2789"/>
</dbReference>
<keyword evidence="3" id="KW-1185">Reference proteome</keyword>
<feature type="domain" description="NADPH-dependent FMN reductase-like" evidence="1">
    <location>
        <begin position="90"/>
        <end position="236"/>
    </location>
</feature>
<dbReference type="InterPro" id="IPR029039">
    <property type="entry name" value="Flavoprotein-like_sf"/>
</dbReference>
<dbReference type="RefSeq" id="WP_184704862.1">
    <property type="nucleotide sequence ID" value="NZ_JACHKZ010000002.1"/>
</dbReference>
<dbReference type="PANTHER" id="PTHR30543:SF21">
    <property type="entry name" value="NAD(P)H-DEPENDENT FMN REDUCTASE LOT6"/>
    <property type="match status" value="1"/>
</dbReference>
<comment type="caution">
    <text evidence="2">The sequence shown here is derived from an EMBL/GenBank/DDBJ whole genome shotgun (WGS) entry which is preliminary data.</text>
</comment>
<dbReference type="Proteomes" id="UP000562492">
    <property type="component" value="Unassembled WGS sequence"/>
</dbReference>
<evidence type="ECO:0000313" key="2">
    <source>
        <dbReference type="EMBL" id="MBB6576406.1"/>
    </source>
</evidence>
<dbReference type="InterPro" id="IPR050712">
    <property type="entry name" value="NAD(P)H-dep_reductase"/>
</dbReference>
<dbReference type="Gene3D" id="3.40.50.360">
    <property type="match status" value="1"/>
</dbReference>
<dbReference type="SUPFAM" id="SSF52218">
    <property type="entry name" value="Flavoproteins"/>
    <property type="match status" value="1"/>
</dbReference>
<proteinExistence type="predicted"/>
<sequence>MSDNFFRFHDLFAQLGLPNSPEAIAAFLNQHRPLPNDTLLADAPFWDEAQAQFIREKKLQDAPEWTQLIDQLSEALRETPDIRNAGSTCRVLALSGSLRHASFNTALARAAQSLAPQGMDIEVATLHGIPLYDGDTEAGEGIPAAVQQLKAQILNADALLMVTPEYNNGVPGVFKNGIDWLSRADMKAIFAKRPTGIIGASMSGFGTVSSQAAWLPTLKLLGVTLYSGGSVLVSRAQNAFNAEGALTDEATRKNLGAYLSGFHEFVRLSKAAKSSAQ</sequence>
<dbReference type="Pfam" id="PF10982">
    <property type="entry name" value="DUF2789"/>
    <property type="match status" value="1"/>
</dbReference>
<name>A0ABR6RB75_9BURK</name>
<evidence type="ECO:0000259" key="1">
    <source>
        <dbReference type="Pfam" id="PF03358"/>
    </source>
</evidence>
<dbReference type="InterPro" id="IPR038086">
    <property type="entry name" value="DUF2789_sf"/>
</dbReference>